<accession>A0A0F7L6M1</accession>
<sequence>MALITATEVISLAFDSGFDKADKITDLTIESTEWEYIREALTENLYNDVVLNTGSEYDNFITTYLKPCLAYYVKYNSMDNIWMQATNRGINTPNAENATTVTSTDKVNYKTSVLNTANVLCNKMIDYVQDQKINEDNELFEDYGSTVDVIEEKKIIAGIYID</sequence>
<dbReference type="InterPro" id="IPR046558">
    <property type="entry name" value="DUF6712"/>
</dbReference>
<reference evidence="1" key="2">
    <citation type="submission" date="2015-03" db="EMBL/GenBank/DDBJ databases">
        <authorList>
            <person name="Chow C.-E.T."/>
            <person name="Winget D.M."/>
            <person name="White R.A.III."/>
            <person name="Hallam S.J."/>
            <person name="Suttle C.A."/>
        </authorList>
    </citation>
    <scope>NUCLEOTIDE SEQUENCE</scope>
    <source>
        <strain evidence="1">H4084948</strain>
    </source>
</reference>
<name>A0A0F7L6M1_9VIRU</name>
<dbReference type="EMBL" id="KR029595">
    <property type="protein sequence ID" value="AKH47530.1"/>
    <property type="molecule type" value="Genomic_DNA"/>
</dbReference>
<proteinExistence type="predicted"/>
<dbReference type="Pfam" id="PF20459">
    <property type="entry name" value="DUF6712"/>
    <property type="match status" value="1"/>
</dbReference>
<evidence type="ECO:0000313" key="1">
    <source>
        <dbReference type="EMBL" id="AKH47530.1"/>
    </source>
</evidence>
<organism evidence="1">
    <name type="scientific">uncultured marine virus</name>
    <dbReference type="NCBI Taxonomy" id="186617"/>
    <lineage>
        <taxon>Viruses</taxon>
        <taxon>environmental samples</taxon>
    </lineage>
</organism>
<reference evidence="1" key="1">
    <citation type="journal article" date="2015" name="Front. Microbiol.">
        <title>Combining genomic sequencing methods to explore viral diversity and reveal potential virus-host interactions.</title>
        <authorList>
            <person name="Chow C.E."/>
            <person name="Winget D.M."/>
            <person name="White R.A.III."/>
            <person name="Hallam S.J."/>
            <person name="Suttle C.A."/>
        </authorList>
    </citation>
    <scope>NUCLEOTIDE SEQUENCE</scope>
    <source>
        <strain evidence="1">H4084948</strain>
    </source>
</reference>
<protein>
    <submittedName>
        <fullName evidence="1">Uncharacterized protein</fullName>
    </submittedName>
</protein>